<evidence type="ECO:0000256" key="1">
    <source>
        <dbReference type="ARBA" id="ARBA00004123"/>
    </source>
</evidence>
<dbReference type="Pfam" id="PF05460">
    <property type="entry name" value="ORC6"/>
    <property type="match status" value="1"/>
</dbReference>
<dbReference type="EMBL" id="LPNM01000005">
    <property type="protein sequence ID" value="OEJ88632.1"/>
    <property type="molecule type" value="Genomic_DNA"/>
</dbReference>
<comment type="subcellular location">
    <subcellularLocation>
        <location evidence="1">Nucleus</location>
    </subcellularLocation>
</comment>
<keyword evidence="5" id="KW-0539">Nucleus</keyword>
<feature type="compositionally biased region" description="Basic residues" evidence="6">
    <location>
        <begin position="316"/>
        <end position="325"/>
    </location>
</feature>
<dbReference type="GO" id="GO:0003677">
    <property type="term" value="F:DNA binding"/>
    <property type="evidence" value="ECO:0007669"/>
    <property type="project" value="UniProtKB-KW"/>
</dbReference>
<gene>
    <name evidence="8" type="ORF">AWRI3579_g726</name>
</gene>
<name>A0A1E5RP26_9ASCO</name>
<dbReference type="Proteomes" id="UP000095728">
    <property type="component" value="Unassembled WGS sequence"/>
</dbReference>
<keyword evidence="9" id="KW-1185">Reference proteome</keyword>
<feature type="compositionally biased region" description="Basic and acidic residues" evidence="6">
    <location>
        <begin position="304"/>
        <end position="315"/>
    </location>
</feature>
<evidence type="ECO:0000256" key="3">
    <source>
        <dbReference type="ARBA" id="ARBA00022705"/>
    </source>
</evidence>
<dbReference type="FunCoup" id="A0A1E5RP26">
    <property type="interactions" value="247"/>
</dbReference>
<dbReference type="GO" id="GO:0006260">
    <property type="term" value="P:DNA replication"/>
    <property type="evidence" value="ECO:0007669"/>
    <property type="project" value="UniProtKB-KW"/>
</dbReference>
<reference evidence="9" key="1">
    <citation type="journal article" date="2016" name="Genome Announc.">
        <title>Genome sequences of three species of Hanseniaspora isolated from spontaneous wine fermentations.</title>
        <authorList>
            <person name="Sternes P.R."/>
            <person name="Lee D."/>
            <person name="Kutyna D.R."/>
            <person name="Borneman A.R."/>
        </authorList>
    </citation>
    <scope>NUCLEOTIDE SEQUENCE [LARGE SCALE GENOMIC DNA]</scope>
    <source>
        <strain evidence="9">AWRI3579</strain>
    </source>
</reference>
<dbReference type="STRING" id="56408.A0A1E5RP26"/>
<dbReference type="AlphaFoldDB" id="A0A1E5RP26"/>
<evidence type="ECO:0000256" key="6">
    <source>
        <dbReference type="SAM" id="MobiDB-lite"/>
    </source>
</evidence>
<evidence type="ECO:0000313" key="8">
    <source>
        <dbReference type="EMBL" id="OEJ88632.1"/>
    </source>
</evidence>
<feature type="compositionally biased region" description="Low complexity" evidence="6">
    <location>
        <begin position="154"/>
        <end position="177"/>
    </location>
</feature>
<feature type="region of interest" description="Disordered" evidence="6">
    <location>
        <begin position="148"/>
        <end position="355"/>
    </location>
</feature>
<accession>A0A1E5RP26</accession>
<evidence type="ECO:0000256" key="5">
    <source>
        <dbReference type="ARBA" id="ARBA00023242"/>
    </source>
</evidence>
<protein>
    <submittedName>
        <fullName evidence="8">Origin recognition complex subunit 6</fullName>
    </submittedName>
</protein>
<feature type="compositionally biased region" description="Basic and acidic residues" evidence="6">
    <location>
        <begin position="271"/>
        <end position="283"/>
    </location>
</feature>
<dbReference type="InParanoid" id="A0A1E5RP26"/>
<feature type="compositionally biased region" description="Polar residues" evidence="6">
    <location>
        <begin position="239"/>
        <end position="254"/>
    </location>
</feature>
<keyword evidence="4" id="KW-0238">DNA-binding</keyword>
<evidence type="ECO:0000259" key="7">
    <source>
        <dbReference type="Pfam" id="PF05460"/>
    </source>
</evidence>
<proteinExistence type="inferred from homology"/>
<dbReference type="InterPro" id="IPR008721">
    <property type="entry name" value="ORC6_cyclin_first"/>
</dbReference>
<evidence type="ECO:0000256" key="4">
    <source>
        <dbReference type="ARBA" id="ARBA00023125"/>
    </source>
</evidence>
<organism evidence="8 9">
    <name type="scientific">Hanseniaspora osmophila</name>
    <dbReference type="NCBI Taxonomy" id="56408"/>
    <lineage>
        <taxon>Eukaryota</taxon>
        <taxon>Fungi</taxon>
        <taxon>Dikarya</taxon>
        <taxon>Ascomycota</taxon>
        <taxon>Saccharomycotina</taxon>
        <taxon>Saccharomycetes</taxon>
        <taxon>Saccharomycodales</taxon>
        <taxon>Saccharomycodaceae</taxon>
        <taxon>Hanseniaspora</taxon>
    </lineage>
</organism>
<dbReference type="OrthoDB" id="5367324at2759"/>
<feature type="domain" description="ORC6 first cyclin-like" evidence="7">
    <location>
        <begin position="26"/>
        <end position="107"/>
    </location>
</feature>
<sequence length="537" mass="60812">MSDIVERTLAELLQKSVNDIEFKENKDLEKLKKATQTLYTISLTKIPKLRPEENVARCHIAGLIALEKLEAKHPESNLKYHVSQVPLDPRNVLKLKNMFKDILLNSSPVKKQFETNGIKWLSPSKNQAIYSGDQSSSPNIMKMSPQKLSKHLFPSSSPTKPLSNLSSSPLSKSAKSKFGSLDPSDKISDGSTPSPIKPRPRRKLAFELEEVTSSPSKGNNNHNESETNAGSPRRRLRNRSQVDYSDTALNNIYSETGIVQEPRKQRRLSKKNSEEEIESKDQSQSKTKVGGDGYTPDSGEDNYEMGKPDETEKITGRKAKGRASRTKSSFQSKKEQATSSKVQNANNKRGSATRAGSVEKIHSGLFYSRYKRLEPERIIELCNKFELPSDVAIQLMDFYYENSQSLTSSSRLICGLILNCCKYVFINERAKNPSIDYILINRMKHVMECTDDEEIYISMELAYELLESSSWYKNLRHKYVNTSRKDFLSGLLERRGSMLQINKSFGTSSSSGNTVSDDFFESWREKTIIDLHFKHGA</sequence>
<comment type="similarity">
    <text evidence="2">Belongs to the ORC6 family.</text>
</comment>
<feature type="compositionally biased region" description="Polar residues" evidence="6">
    <location>
        <begin position="211"/>
        <end position="230"/>
    </location>
</feature>
<feature type="compositionally biased region" description="Polar residues" evidence="6">
    <location>
        <begin position="326"/>
        <end position="350"/>
    </location>
</feature>
<comment type="caution">
    <text evidence="8">The sequence shown here is derived from an EMBL/GenBank/DDBJ whole genome shotgun (WGS) entry which is preliminary data.</text>
</comment>
<evidence type="ECO:0000256" key="2">
    <source>
        <dbReference type="ARBA" id="ARBA00010840"/>
    </source>
</evidence>
<dbReference type="GO" id="GO:0005664">
    <property type="term" value="C:nuclear origin of replication recognition complex"/>
    <property type="evidence" value="ECO:0007669"/>
    <property type="project" value="InterPro"/>
</dbReference>
<evidence type="ECO:0000313" key="9">
    <source>
        <dbReference type="Proteomes" id="UP000095728"/>
    </source>
</evidence>
<keyword evidence="3" id="KW-0235">DNA replication</keyword>